<name>A0A1T4PX35_9ACTN</name>
<reference evidence="1 2" key="1">
    <citation type="submission" date="2017-02" db="EMBL/GenBank/DDBJ databases">
        <authorList>
            <person name="Peterson S.W."/>
        </authorList>
    </citation>
    <scope>NUCLEOTIDE SEQUENCE [LARGE SCALE GENOMIC DNA]</scope>
    <source>
        <strain evidence="1 2">DSM 45154</strain>
    </source>
</reference>
<protein>
    <submittedName>
        <fullName evidence="1">Uncharacterized protein</fullName>
    </submittedName>
</protein>
<dbReference type="EMBL" id="FUWS01000004">
    <property type="protein sequence ID" value="SJZ95897.1"/>
    <property type="molecule type" value="Genomic_DNA"/>
</dbReference>
<dbReference type="AlphaFoldDB" id="A0A1T4PX35"/>
<dbReference type="Proteomes" id="UP000190637">
    <property type="component" value="Unassembled WGS sequence"/>
</dbReference>
<feature type="non-terminal residue" evidence="1">
    <location>
        <position position="97"/>
    </location>
</feature>
<proteinExistence type="predicted"/>
<accession>A0A1T4PX35</accession>
<dbReference type="STRING" id="1122192.SAMN02745673_02045"/>
<evidence type="ECO:0000313" key="2">
    <source>
        <dbReference type="Proteomes" id="UP000190637"/>
    </source>
</evidence>
<gene>
    <name evidence="1" type="ORF">SAMN02745673_02045</name>
</gene>
<keyword evidence="2" id="KW-1185">Reference proteome</keyword>
<sequence length="97" mass="10300">MNPPAHDPARPLRRVTAHLIATTPHHTTAITHANGAPALPGARVPFGADPADIARTAAGLPPTTPLTPHDLRTELHHLPGPLHLHIDRLYYTAPAPP</sequence>
<organism evidence="1 2">
    <name type="scientific">Marinactinospora thermotolerans DSM 45154</name>
    <dbReference type="NCBI Taxonomy" id="1122192"/>
    <lineage>
        <taxon>Bacteria</taxon>
        <taxon>Bacillati</taxon>
        <taxon>Actinomycetota</taxon>
        <taxon>Actinomycetes</taxon>
        <taxon>Streptosporangiales</taxon>
        <taxon>Nocardiopsidaceae</taxon>
        <taxon>Marinactinospora</taxon>
    </lineage>
</organism>
<evidence type="ECO:0000313" key="1">
    <source>
        <dbReference type="EMBL" id="SJZ95897.1"/>
    </source>
</evidence>